<dbReference type="Gene3D" id="1.10.150.240">
    <property type="entry name" value="Putative phosphatase, domain 2"/>
    <property type="match status" value="1"/>
</dbReference>
<dbReference type="InterPro" id="IPR041492">
    <property type="entry name" value="HAD_2"/>
</dbReference>
<protein>
    <submittedName>
        <fullName evidence="1">HAD family hydrolase</fullName>
    </submittedName>
</protein>
<evidence type="ECO:0000313" key="1">
    <source>
        <dbReference type="EMBL" id="HIT50088.1"/>
    </source>
</evidence>
<dbReference type="InterPro" id="IPR050155">
    <property type="entry name" value="HAD-like_hydrolase_sf"/>
</dbReference>
<reference evidence="1" key="1">
    <citation type="submission" date="2020-10" db="EMBL/GenBank/DDBJ databases">
        <authorList>
            <person name="Gilroy R."/>
        </authorList>
    </citation>
    <scope>NUCLEOTIDE SEQUENCE</scope>
    <source>
        <strain evidence="1">ChiW17-6978</strain>
    </source>
</reference>
<proteinExistence type="predicted"/>
<dbReference type="InterPro" id="IPR036412">
    <property type="entry name" value="HAD-like_sf"/>
</dbReference>
<dbReference type="EMBL" id="DVLF01000109">
    <property type="protein sequence ID" value="HIT50088.1"/>
    <property type="molecule type" value="Genomic_DNA"/>
</dbReference>
<accession>A0A9D1KJQ1</accession>
<evidence type="ECO:0000313" key="2">
    <source>
        <dbReference type="Proteomes" id="UP000886758"/>
    </source>
</evidence>
<dbReference type="AlphaFoldDB" id="A0A9D1KJQ1"/>
<dbReference type="GO" id="GO:0008967">
    <property type="term" value="F:phosphoglycolate phosphatase activity"/>
    <property type="evidence" value="ECO:0007669"/>
    <property type="project" value="TreeGrafter"/>
</dbReference>
<dbReference type="SUPFAM" id="SSF56784">
    <property type="entry name" value="HAD-like"/>
    <property type="match status" value="1"/>
</dbReference>
<dbReference type="GO" id="GO:0005829">
    <property type="term" value="C:cytosol"/>
    <property type="evidence" value="ECO:0007669"/>
    <property type="project" value="TreeGrafter"/>
</dbReference>
<dbReference type="Proteomes" id="UP000886758">
    <property type="component" value="Unassembled WGS sequence"/>
</dbReference>
<dbReference type="Pfam" id="PF13419">
    <property type="entry name" value="HAD_2"/>
    <property type="match status" value="1"/>
</dbReference>
<name>A0A9D1KJQ1_9MOLU</name>
<dbReference type="Gene3D" id="3.40.50.1000">
    <property type="entry name" value="HAD superfamily/HAD-like"/>
    <property type="match status" value="1"/>
</dbReference>
<dbReference type="SFLD" id="SFLDS00003">
    <property type="entry name" value="Haloacid_Dehalogenase"/>
    <property type="match status" value="1"/>
</dbReference>
<dbReference type="GO" id="GO:0006281">
    <property type="term" value="P:DNA repair"/>
    <property type="evidence" value="ECO:0007669"/>
    <property type="project" value="TreeGrafter"/>
</dbReference>
<comment type="caution">
    <text evidence="1">The sequence shown here is derived from an EMBL/GenBank/DDBJ whole genome shotgun (WGS) entry which is preliminary data.</text>
</comment>
<keyword evidence="1" id="KW-0378">Hydrolase</keyword>
<organism evidence="1 2">
    <name type="scientific">Candidatus Pelethenecus faecipullorum</name>
    <dbReference type="NCBI Taxonomy" id="2840900"/>
    <lineage>
        <taxon>Bacteria</taxon>
        <taxon>Bacillati</taxon>
        <taxon>Mycoplasmatota</taxon>
        <taxon>Mollicutes</taxon>
        <taxon>Candidatus Pelethenecus</taxon>
    </lineage>
</organism>
<dbReference type="InterPro" id="IPR023198">
    <property type="entry name" value="PGP-like_dom2"/>
</dbReference>
<dbReference type="SFLD" id="SFLDG01129">
    <property type="entry name" value="C1.5:_HAD__Beta-PGM__Phosphata"/>
    <property type="match status" value="1"/>
</dbReference>
<gene>
    <name evidence="1" type="ORF">IAD46_03575</name>
</gene>
<reference evidence="1" key="2">
    <citation type="journal article" date="2021" name="PeerJ">
        <title>Extensive microbial diversity within the chicken gut microbiome revealed by metagenomics and culture.</title>
        <authorList>
            <person name="Gilroy R."/>
            <person name="Ravi A."/>
            <person name="Getino M."/>
            <person name="Pursley I."/>
            <person name="Horton D.L."/>
            <person name="Alikhan N.F."/>
            <person name="Baker D."/>
            <person name="Gharbi K."/>
            <person name="Hall N."/>
            <person name="Watson M."/>
            <person name="Adriaenssens E.M."/>
            <person name="Foster-Nyarko E."/>
            <person name="Jarju S."/>
            <person name="Secka A."/>
            <person name="Antonio M."/>
            <person name="Oren A."/>
            <person name="Chaudhuri R.R."/>
            <person name="La Ragione R."/>
            <person name="Hildebrand F."/>
            <person name="Pallen M.J."/>
        </authorList>
    </citation>
    <scope>NUCLEOTIDE SEQUENCE</scope>
    <source>
        <strain evidence="1">ChiW17-6978</strain>
    </source>
</reference>
<dbReference type="PANTHER" id="PTHR43434:SF1">
    <property type="entry name" value="PHOSPHOGLYCOLATE PHOSPHATASE"/>
    <property type="match status" value="1"/>
</dbReference>
<sequence>MIRYIFFDFNGTILDDVALCLKLLNQMLRRQHKKELTLEEYKNVFTFPVKTYYERAGLDFSIDSFECLAEEFITQYQPASMRCGLYEGLTDTLSYLKEKGYHLVILSASEIHNLLEQCRHYKLLPYFDAILGIDNIHASGKMDIAADYLHQQGICGEEVLLVGDTLHDLEVANGLKASCMLVSCGHQSKEVLSKGKVRLLPSVWALKEIF</sequence>
<dbReference type="InterPro" id="IPR023214">
    <property type="entry name" value="HAD_sf"/>
</dbReference>
<dbReference type="PANTHER" id="PTHR43434">
    <property type="entry name" value="PHOSPHOGLYCOLATE PHOSPHATASE"/>
    <property type="match status" value="1"/>
</dbReference>